<dbReference type="Proteomes" id="UP000067434">
    <property type="component" value="Chromosome"/>
</dbReference>
<dbReference type="PROSITE" id="PS00216">
    <property type="entry name" value="SUGAR_TRANSPORT_1"/>
    <property type="match status" value="1"/>
</dbReference>
<evidence type="ECO:0000256" key="3">
    <source>
        <dbReference type="ARBA" id="ARBA00022989"/>
    </source>
</evidence>
<feature type="transmembrane region" description="Helical" evidence="5">
    <location>
        <begin position="12"/>
        <end position="37"/>
    </location>
</feature>
<gene>
    <name evidence="7" type="ORF">MA03_03260</name>
</gene>
<reference evidence="7 8" key="1">
    <citation type="journal article" date="2015" name="Stand. Genomic Sci.">
        <title>Complete genome sequence of and proposal of Thermofilum uzonense sp. nov. a novel hyperthermophilic crenarchaeon and emended description of the genus Thermofilum.</title>
        <authorList>
            <person name="Toshchakov S.V."/>
            <person name="Korzhenkov A.A."/>
            <person name="Samarov N.I."/>
            <person name="Mazunin I.O."/>
            <person name="Mozhey O.I."/>
            <person name="Shmyr I.S."/>
            <person name="Derbikova K.S."/>
            <person name="Taranov E.A."/>
            <person name="Dominova I.N."/>
            <person name="Bonch-Osmolovskaya E.A."/>
            <person name="Patrushev M.V."/>
            <person name="Podosokorskaya O.A."/>
            <person name="Kublanov I.V."/>
        </authorList>
    </citation>
    <scope>NUCLEOTIDE SEQUENCE [LARGE SCALE GENOMIC DNA]</scope>
    <source>
        <strain evidence="7 8">1807-2</strain>
    </source>
</reference>
<dbReference type="SUPFAM" id="SSF103473">
    <property type="entry name" value="MFS general substrate transporter"/>
    <property type="match status" value="1"/>
</dbReference>
<dbReference type="AlphaFoldDB" id="A0A0F7FH21"/>
<dbReference type="RefSeq" id="WP_052883905.1">
    <property type="nucleotide sequence ID" value="NZ_CP009961.1"/>
</dbReference>
<feature type="transmembrane region" description="Helical" evidence="5">
    <location>
        <begin position="134"/>
        <end position="157"/>
    </location>
</feature>
<evidence type="ECO:0000256" key="1">
    <source>
        <dbReference type="ARBA" id="ARBA00004141"/>
    </source>
</evidence>
<organism evidence="7 8">
    <name type="scientific">Infirmifilum uzonense</name>
    <dbReference type="NCBI Taxonomy" id="1550241"/>
    <lineage>
        <taxon>Archaea</taxon>
        <taxon>Thermoproteota</taxon>
        <taxon>Thermoprotei</taxon>
        <taxon>Thermofilales</taxon>
        <taxon>Thermofilaceae</taxon>
        <taxon>Infirmifilum</taxon>
    </lineage>
</organism>
<evidence type="ECO:0000256" key="5">
    <source>
        <dbReference type="SAM" id="Phobius"/>
    </source>
</evidence>
<dbReference type="EMBL" id="CP009961">
    <property type="protein sequence ID" value="AKG38495.1"/>
    <property type="molecule type" value="Genomic_DNA"/>
</dbReference>
<evidence type="ECO:0000259" key="6">
    <source>
        <dbReference type="PROSITE" id="PS50850"/>
    </source>
</evidence>
<evidence type="ECO:0000313" key="7">
    <source>
        <dbReference type="EMBL" id="AKG38495.1"/>
    </source>
</evidence>
<feature type="transmembrane region" description="Helical" evidence="5">
    <location>
        <begin position="77"/>
        <end position="94"/>
    </location>
</feature>
<evidence type="ECO:0000256" key="4">
    <source>
        <dbReference type="ARBA" id="ARBA00023136"/>
    </source>
</evidence>
<dbReference type="InterPro" id="IPR036259">
    <property type="entry name" value="MFS_trans_sf"/>
</dbReference>
<dbReference type="PROSITE" id="PS50850">
    <property type="entry name" value="MFS"/>
    <property type="match status" value="1"/>
</dbReference>
<dbReference type="GeneID" id="25401217"/>
<dbReference type="PATRIC" id="fig|1550241.5.peg.689"/>
<keyword evidence="2 5" id="KW-0812">Transmembrane</keyword>
<feature type="transmembrane region" description="Helical" evidence="5">
    <location>
        <begin position="211"/>
        <end position="235"/>
    </location>
</feature>
<dbReference type="KEGG" id="thf:MA03_03260"/>
<dbReference type="GO" id="GO:0022857">
    <property type="term" value="F:transmembrane transporter activity"/>
    <property type="evidence" value="ECO:0007669"/>
    <property type="project" value="InterPro"/>
</dbReference>
<sequence length="389" mass="41999">MLDKLKTLEKSILALLALVLLSSIGNGIINVLIQPYLKHIGFDPREVGLLQFISSVATSLSLVPAAYTSDRYGRKKIAIGSLIFSIPGFILILLPAERVVLYVGFALLGVGNAMTAVTLNPLLADVTPREKLDLVASASQIIGLVGSLLGMALTWLPQLANISLGEIAVAYRMLMALGGAVSVSGFTFLLLVRDPYGAPRGFKLGFSRETLLLTSLSALTALGAGASIWMINYYFMSKFLVEAGELGTRMMAETLLMIPSTSLAPLVSEKLGTLRAVVLLQSASIPFIIATAFSPDYLVAATVFTLRSVLMNAANPLMWSLTMRIIGEEERSRYTMLNMLGWQLAGGVGAAIGGWLMSINLDYPLFFTSLIYLTQTILLYLILHRKTQV</sequence>
<comment type="subcellular location">
    <subcellularLocation>
        <location evidence="1">Membrane</location>
        <topology evidence="1">Multi-pass membrane protein</topology>
    </subcellularLocation>
</comment>
<feature type="transmembrane region" description="Helical" evidence="5">
    <location>
        <begin position="169"/>
        <end position="191"/>
    </location>
</feature>
<proteinExistence type="predicted"/>
<dbReference type="Gene3D" id="1.20.1250.20">
    <property type="entry name" value="MFS general substrate transporter like domains"/>
    <property type="match status" value="2"/>
</dbReference>
<dbReference type="InterPro" id="IPR020846">
    <property type="entry name" value="MFS_dom"/>
</dbReference>
<dbReference type="PANTHER" id="PTHR23520">
    <property type="entry name" value="TRANSPORTER, PUTATIVE (AFU_ORTHOLOGUE AFUA_3G04000)-RELATED"/>
    <property type="match status" value="1"/>
</dbReference>
<dbReference type="InterPro" id="IPR011701">
    <property type="entry name" value="MFS"/>
</dbReference>
<evidence type="ECO:0000313" key="8">
    <source>
        <dbReference type="Proteomes" id="UP000067434"/>
    </source>
</evidence>
<feature type="transmembrane region" description="Helical" evidence="5">
    <location>
        <begin position="274"/>
        <end position="293"/>
    </location>
</feature>
<feature type="transmembrane region" description="Helical" evidence="5">
    <location>
        <begin position="100"/>
        <end position="122"/>
    </location>
</feature>
<dbReference type="GO" id="GO:0016020">
    <property type="term" value="C:membrane"/>
    <property type="evidence" value="ECO:0007669"/>
    <property type="project" value="UniProtKB-SubCell"/>
</dbReference>
<keyword evidence="3 5" id="KW-1133">Transmembrane helix</keyword>
<protein>
    <recommendedName>
        <fullName evidence="6">Major facilitator superfamily (MFS) profile domain-containing protein</fullName>
    </recommendedName>
</protein>
<feature type="transmembrane region" description="Helical" evidence="5">
    <location>
        <begin position="299"/>
        <end position="319"/>
    </location>
</feature>
<feature type="domain" description="Major facilitator superfamily (MFS) profile" evidence="6">
    <location>
        <begin position="11"/>
        <end position="387"/>
    </location>
</feature>
<accession>A0A0F7FH21</accession>
<keyword evidence="4 5" id="KW-0472">Membrane</keyword>
<evidence type="ECO:0000256" key="2">
    <source>
        <dbReference type="ARBA" id="ARBA00022692"/>
    </source>
</evidence>
<feature type="transmembrane region" description="Helical" evidence="5">
    <location>
        <begin position="340"/>
        <end position="357"/>
    </location>
</feature>
<dbReference type="InterPro" id="IPR005829">
    <property type="entry name" value="Sugar_transporter_CS"/>
</dbReference>
<name>A0A0F7FH21_9CREN</name>
<feature type="transmembrane region" description="Helical" evidence="5">
    <location>
        <begin position="363"/>
        <end position="383"/>
    </location>
</feature>
<dbReference type="HOGENOM" id="CLU_025894_0_2_2"/>
<dbReference type="Pfam" id="PF07690">
    <property type="entry name" value="MFS_1"/>
    <property type="match status" value="1"/>
</dbReference>
<dbReference type="PANTHER" id="PTHR23520:SF5">
    <property type="entry name" value="TRANSPORTER, PUTATIVE (AFU_ORTHOLOGUE AFUA_3G04000)-RELATED"/>
    <property type="match status" value="1"/>
</dbReference>
<keyword evidence="8" id="KW-1185">Reference proteome</keyword>